<dbReference type="Gene3D" id="1.25.40.10">
    <property type="entry name" value="Tetratricopeptide repeat domain"/>
    <property type="match status" value="2"/>
</dbReference>
<protein>
    <recommendedName>
        <fullName evidence="4">Tetratricopeptide repeat-containing protein</fullName>
    </recommendedName>
</protein>
<organism evidence="2 3">
    <name type="scientific">Pontibacter aquaedesilientis</name>
    <dbReference type="NCBI Taxonomy" id="2766980"/>
    <lineage>
        <taxon>Bacteria</taxon>
        <taxon>Pseudomonadati</taxon>
        <taxon>Bacteroidota</taxon>
        <taxon>Cytophagia</taxon>
        <taxon>Cytophagales</taxon>
        <taxon>Hymenobacteraceae</taxon>
        <taxon>Pontibacter</taxon>
    </lineage>
</organism>
<accession>A0ABR7XGZ9</accession>
<proteinExistence type="predicted"/>
<dbReference type="Proteomes" id="UP000625551">
    <property type="component" value="Unassembled WGS sequence"/>
</dbReference>
<comment type="caution">
    <text evidence="2">The sequence shown here is derived from an EMBL/GenBank/DDBJ whole genome shotgun (WGS) entry which is preliminary data.</text>
</comment>
<dbReference type="PANTHER" id="PTHR45588:SF1">
    <property type="entry name" value="WW DOMAIN-CONTAINING PROTEIN"/>
    <property type="match status" value="1"/>
</dbReference>
<dbReference type="InterPro" id="IPR011990">
    <property type="entry name" value="TPR-like_helical_dom_sf"/>
</dbReference>
<name>A0ABR7XGZ9_9BACT</name>
<dbReference type="SUPFAM" id="SSF48452">
    <property type="entry name" value="TPR-like"/>
    <property type="match status" value="2"/>
</dbReference>
<reference evidence="2 3" key="1">
    <citation type="submission" date="2020-09" db="EMBL/GenBank/DDBJ databases">
        <title>Genome sequencing and assembly of Pontibacter sp.</title>
        <authorList>
            <person name="Chhetri G."/>
        </authorList>
    </citation>
    <scope>NUCLEOTIDE SEQUENCE [LARGE SCALE GENOMIC DNA]</scope>
    <source>
        <strain evidence="2 3">JH31</strain>
    </source>
</reference>
<keyword evidence="3" id="KW-1185">Reference proteome</keyword>
<evidence type="ECO:0000313" key="3">
    <source>
        <dbReference type="Proteomes" id="UP000625551"/>
    </source>
</evidence>
<dbReference type="PANTHER" id="PTHR45588">
    <property type="entry name" value="TPR DOMAIN-CONTAINING PROTEIN"/>
    <property type="match status" value="1"/>
</dbReference>
<feature type="region of interest" description="Disordered" evidence="1">
    <location>
        <begin position="521"/>
        <end position="543"/>
    </location>
</feature>
<sequence>MKTACFIPFIYFFIAFTTFHYTLAQGHKTKHGTVDLPISCNPAAQQNFHTGLALMHHMMYEQAEHEFASVAKTATDCAMAHWGIAMSVIHPLWGERPSDADLQKGQAAIKKAAQQKDLTAREKAYINAVAKFYENWENRSYADQLKAFEAGYKEVHEAFPDDVEAAAFYALSQLATAPKNDQTFAKNRKAGEMLENLLAKAPDHPGLFHYIIHAYDNPALASRAISVAREYDRIAPEVPHALHMPSHIFIRLGQWPDAVDWNIRSAEAALRQSSGEEVSMHYAHALDYMAYGYLQQGWDKKAQEVIAKMKKEQAYAPSFATAYALAATPARLSLETGNWEAAAALPVRAPENFPWDKYPGAEAITHFAKGIGAARSGNVPVAEEAIADLKKLQESLTQKGDNYWAAQVEAQQKSVEAWLQFQKGDQEKALATMREAADKEDALDKHPVTPGAVLPARELLGDMLLLVKKPAEAEKAYNASLKISPNRYNSLYGAARAAEMAKEKQKAVDYYDKLLNTAAKADSDRKSLQHAREYTRKNKKRAG</sequence>
<evidence type="ECO:0008006" key="4">
    <source>
        <dbReference type="Google" id="ProtNLM"/>
    </source>
</evidence>
<evidence type="ECO:0000313" key="2">
    <source>
        <dbReference type="EMBL" id="MBD1397557.1"/>
    </source>
</evidence>
<gene>
    <name evidence="2" type="ORF">H9Q13_10295</name>
</gene>
<evidence type="ECO:0000256" key="1">
    <source>
        <dbReference type="SAM" id="MobiDB-lite"/>
    </source>
</evidence>
<feature type="compositionally biased region" description="Basic and acidic residues" evidence="1">
    <location>
        <begin position="521"/>
        <end position="536"/>
    </location>
</feature>
<dbReference type="RefSeq" id="WP_191183718.1">
    <property type="nucleotide sequence ID" value="NZ_JACXAJ010000004.1"/>
</dbReference>
<dbReference type="EMBL" id="JACXAJ010000004">
    <property type="protein sequence ID" value="MBD1397557.1"/>
    <property type="molecule type" value="Genomic_DNA"/>
</dbReference>